<dbReference type="PANTHER" id="PTHR32204:SF0">
    <property type="entry name" value="ATPASE RAVA"/>
    <property type="match status" value="1"/>
</dbReference>
<comment type="caution">
    <text evidence="3">The sequence shown here is derived from an EMBL/GenBank/DDBJ whole genome shotgun (WGS) entry which is preliminary data.</text>
</comment>
<dbReference type="InterPro" id="IPR027417">
    <property type="entry name" value="P-loop_NTPase"/>
</dbReference>
<proteinExistence type="predicted"/>
<dbReference type="CDD" id="cd00009">
    <property type="entry name" value="AAA"/>
    <property type="match status" value="1"/>
</dbReference>
<feature type="domain" description="AAA+ ATPase" evidence="2">
    <location>
        <begin position="475"/>
        <end position="617"/>
    </location>
</feature>
<feature type="compositionally biased region" description="Low complexity" evidence="1">
    <location>
        <begin position="886"/>
        <end position="898"/>
    </location>
</feature>
<dbReference type="Pfam" id="PF20030">
    <property type="entry name" value="bpMoxR"/>
    <property type="match status" value="1"/>
</dbReference>
<sequence length="1050" mass="114317">MVAKCTFGRKCNKSDCRFEHYNGRQIDEVHPHPDHCYKVVVDREESKTAMVAKYPGKKHPGAGPLSAGTWICDLCEVHVQGVKDERYRCTKGEDFDVCRVCLLQQVPSREVEHFNLLTWKYPNSDTDSDTYYTADYHAPSLPGHTHVSVQGDVKIDPDKIGRVSCSIQILTPSIEGAFGIRGTHSGAEYLVSWGADTQLLTSEKLGSLKEGTIITFIADFRCRLLFFVVNGIKHTKNLVIEDSPEVASSSSSSSSSSSGEMWYPLLKTFAGGKARFNPDMEGSKKGRAASASKKGRRKSRPKNSLPPDAKALALHQMRFLQGLFPAADVKNVAAILESAGHNAIAAARTLHRNGAEDAGKGAKQRGKGKARSAEASYPELPCSAVGWERWLVERAPEKASAIEGEPETGGAGRMRDALQRLQSLLLVPQGSGGCPLKPAQLSMVQAALGRAVVAMGEGLVDREGEVRLVLLAALAGQHILLLGPPGCGKSELGRRLHHVFGRRHGYFERLLTKFSTPEELFGPLSVVGLEQDRYERNTEGYLPTASVVFVDEVFKANSAILNGLLTVMNERLYHNGNERIAVPLQCMLGASNELPESEELQALHDRFLIRVMVEPLSEQGFGEYLDLLDEPAGTLVSNREVGEDGLLSEDVCAAARQAASRMELPEIVIDIISELRDTLNDPEGLAGSPCYVSDRRWLSALKLLELAAATSGRSCVGFADLLLLQHCLWSEAHQRDRMREVITDTLMKFIPTAITAALTEARDGFLQASHDFAEGNQEALFQWQKLAARMHMQIHEAAELFQDLDPESPMLMWLPQEDIGILDQVMERVQSGGEKAELVEMLRASMALQEGLVPCALTKEHLGRELCSPLPSARDILDELEGKGGSKTSTEKTSPSPKKTTDEGKSHSHIDKECMVCTKCKTCTGYGASCSIGRLRGNNDGGDECGCGEGPSGCEDCGMCTKCTKLFPTCKGDIKNSKKQTEGESHDIRNNECMVCTMCKACTGYGVSCCNHEENRTGGDTCGCGSGNSGCKDCGMCKGCTEMLPECKKS</sequence>
<dbReference type="InterPro" id="IPR050513">
    <property type="entry name" value="RavA_ATPases"/>
</dbReference>
<dbReference type="Proteomes" id="UP001190700">
    <property type="component" value="Unassembled WGS sequence"/>
</dbReference>
<dbReference type="SMART" id="SM00382">
    <property type="entry name" value="AAA"/>
    <property type="match status" value="1"/>
</dbReference>
<evidence type="ECO:0000259" key="2">
    <source>
        <dbReference type="SMART" id="SM00382"/>
    </source>
</evidence>
<evidence type="ECO:0000313" key="4">
    <source>
        <dbReference type="Proteomes" id="UP001190700"/>
    </source>
</evidence>
<accession>A0AAE0BKV0</accession>
<protein>
    <recommendedName>
        <fullName evidence="2">AAA+ ATPase domain-containing protein</fullName>
    </recommendedName>
</protein>
<dbReference type="InterPro" id="IPR003593">
    <property type="entry name" value="AAA+_ATPase"/>
</dbReference>
<evidence type="ECO:0000313" key="3">
    <source>
        <dbReference type="EMBL" id="KAK3237574.1"/>
    </source>
</evidence>
<dbReference type="AlphaFoldDB" id="A0AAE0BKV0"/>
<name>A0AAE0BKV0_9CHLO</name>
<feature type="region of interest" description="Disordered" evidence="1">
    <location>
        <begin position="274"/>
        <end position="307"/>
    </location>
</feature>
<dbReference type="InterPro" id="IPR045427">
    <property type="entry name" value="MoxR"/>
</dbReference>
<dbReference type="SUPFAM" id="SSF57850">
    <property type="entry name" value="RING/U-box"/>
    <property type="match status" value="1"/>
</dbReference>
<dbReference type="EMBL" id="LGRX02034524">
    <property type="protein sequence ID" value="KAK3237574.1"/>
    <property type="molecule type" value="Genomic_DNA"/>
</dbReference>
<feature type="region of interest" description="Disordered" evidence="1">
    <location>
        <begin position="354"/>
        <end position="375"/>
    </location>
</feature>
<dbReference type="SUPFAM" id="SSF52540">
    <property type="entry name" value="P-loop containing nucleoside triphosphate hydrolases"/>
    <property type="match status" value="1"/>
</dbReference>
<dbReference type="Gene3D" id="3.40.50.300">
    <property type="entry name" value="P-loop containing nucleotide triphosphate hydrolases"/>
    <property type="match status" value="1"/>
</dbReference>
<keyword evidence="4" id="KW-1185">Reference proteome</keyword>
<organism evidence="3 4">
    <name type="scientific">Cymbomonas tetramitiformis</name>
    <dbReference type="NCBI Taxonomy" id="36881"/>
    <lineage>
        <taxon>Eukaryota</taxon>
        <taxon>Viridiplantae</taxon>
        <taxon>Chlorophyta</taxon>
        <taxon>Pyramimonadophyceae</taxon>
        <taxon>Pyramimonadales</taxon>
        <taxon>Pyramimonadaceae</taxon>
        <taxon>Cymbomonas</taxon>
    </lineage>
</organism>
<evidence type="ECO:0000256" key="1">
    <source>
        <dbReference type="SAM" id="MobiDB-lite"/>
    </source>
</evidence>
<dbReference type="PANTHER" id="PTHR32204">
    <property type="entry name" value="ATPASE RAVA"/>
    <property type="match status" value="1"/>
</dbReference>
<dbReference type="Pfam" id="PF17868">
    <property type="entry name" value="AAA_lid_8"/>
    <property type="match status" value="1"/>
</dbReference>
<gene>
    <name evidence="3" type="ORF">CYMTET_52364</name>
</gene>
<reference evidence="3 4" key="1">
    <citation type="journal article" date="2015" name="Genome Biol. Evol.">
        <title>Comparative Genomics of a Bacterivorous Green Alga Reveals Evolutionary Causalities and Consequences of Phago-Mixotrophic Mode of Nutrition.</title>
        <authorList>
            <person name="Burns J.A."/>
            <person name="Paasch A."/>
            <person name="Narechania A."/>
            <person name="Kim E."/>
        </authorList>
    </citation>
    <scope>NUCLEOTIDE SEQUENCE [LARGE SCALE GENOMIC DNA]</scope>
    <source>
        <strain evidence="3 4">PLY_AMNH</strain>
    </source>
</reference>
<feature type="region of interest" description="Disordered" evidence="1">
    <location>
        <begin position="880"/>
        <end position="906"/>
    </location>
</feature>
<dbReference type="InterPro" id="IPR041538">
    <property type="entry name" value="RavA-like_AAA_lid"/>
</dbReference>